<dbReference type="NCBIfam" id="TIGR00026">
    <property type="entry name" value="hi_GC_TIGR00026"/>
    <property type="match status" value="1"/>
</dbReference>
<proteinExistence type="inferred from homology"/>
<evidence type="ECO:0000256" key="1">
    <source>
        <dbReference type="ARBA" id="ARBA00008710"/>
    </source>
</evidence>
<organism evidence="3 4">
    <name type="scientific">Actinospica durhamensis</name>
    <dbReference type="NCBI Taxonomy" id="1508375"/>
    <lineage>
        <taxon>Bacteria</taxon>
        <taxon>Bacillati</taxon>
        <taxon>Actinomycetota</taxon>
        <taxon>Actinomycetes</taxon>
        <taxon>Catenulisporales</taxon>
        <taxon>Actinospicaceae</taxon>
        <taxon>Actinospica</taxon>
    </lineage>
</organism>
<comment type="similarity">
    <text evidence="1">Belongs to the F420H(2)-dependent quinone reductase family.</text>
</comment>
<comment type="caution">
    <text evidence="3">The sequence shown here is derived from an EMBL/GenBank/DDBJ whole genome shotgun (WGS) entry which is preliminary data.</text>
</comment>
<dbReference type="InterPro" id="IPR012349">
    <property type="entry name" value="Split_barrel_FMN-bd"/>
</dbReference>
<dbReference type="GO" id="GO:0070967">
    <property type="term" value="F:coenzyme F420 binding"/>
    <property type="evidence" value="ECO:0007669"/>
    <property type="project" value="TreeGrafter"/>
</dbReference>
<sequence>MSEAQDWNTTVIKEFRENEGKVGGMFEGAPMILVHHTGAKSGNERVTPLVYFRESERIFIFASKGGASENPAWFHNLVANPKTRVEVGAETFEVIARVLEGAERDEYYAKQAALMPNFADYASKTTRTIPVIELERV</sequence>
<dbReference type="Gene3D" id="2.30.110.10">
    <property type="entry name" value="Electron Transport, Fmn-binding Protein, Chain A"/>
    <property type="match status" value="1"/>
</dbReference>
<dbReference type="SUPFAM" id="SSF50475">
    <property type="entry name" value="FMN-binding split barrel"/>
    <property type="match status" value="1"/>
</dbReference>
<evidence type="ECO:0000313" key="4">
    <source>
        <dbReference type="Proteomes" id="UP000675781"/>
    </source>
</evidence>
<dbReference type="RefSeq" id="WP_212527935.1">
    <property type="nucleotide sequence ID" value="NZ_JAGSOG010000029.1"/>
</dbReference>
<dbReference type="Proteomes" id="UP000675781">
    <property type="component" value="Unassembled WGS sequence"/>
</dbReference>
<comment type="catalytic activity">
    <reaction evidence="2">
        <text>oxidized coenzyme F420-(gamma-L-Glu)(n) + a quinol + H(+) = reduced coenzyme F420-(gamma-L-Glu)(n) + a quinone</text>
        <dbReference type="Rhea" id="RHEA:39663"/>
        <dbReference type="Rhea" id="RHEA-COMP:12939"/>
        <dbReference type="Rhea" id="RHEA-COMP:14378"/>
        <dbReference type="ChEBI" id="CHEBI:15378"/>
        <dbReference type="ChEBI" id="CHEBI:24646"/>
        <dbReference type="ChEBI" id="CHEBI:132124"/>
        <dbReference type="ChEBI" id="CHEBI:133980"/>
        <dbReference type="ChEBI" id="CHEBI:139511"/>
    </reaction>
</comment>
<dbReference type="EMBL" id="JAGSOG010000029">
    <property type="protein sequence ID" value="MBR7833414.1"/>
    <property type="molecule type" value="Genomic_DNA"/>
</dbReference>
<dbReference type="Pfam" id="PF04075">
    <property type="entry name" value="F420H2_quin_red"/>
    <property type="match status" value="1"/>
</dbReference>
<keyword evidence="4" id="KW-1185">Reference proteome</keyword>
<dbReference type="GO" id="GO:0016491">
    <property type="term" value="F:oxidoreductase activity"/>
    <property type="evidence" value="ECO:0007669"/>
    <property type="project" value="InterPro"/>
</dbReference>
<dbReference type="AlphaFoldDB" id="A0A941IMZ7"/>
<dbReference type="GO" id="GO:0005886">
    <property type="term" value="C:plasma membrane"/>
    <property type="evidence" value="ECO:0007669"/>
    <property type="project" value="TreeGrafter"/>
</dbReference>
<dbReference type="PANTHER" id="PTHR39428:SF1">
    <property type="entry name" value="F420H(2)-DEPENDENT QUINONE REDUCTASE RV1261C"/>
    <property type="match status" value="1"/>
</dbReference>
<name>A0A941IMZ7_9ACTN</name>
<reference evidence="3" key="1">
    <citation type="submission" date="2021-04" db="EMBL/GenBank/DDBJ databases">
        <title>Genome based classification of Actinospica acidithermotolerans sp. nov., an actinobacterium isolated from an Indonesian hot spring.</title>
        <authorList>
            <person name="Kusuma A.B."/>
            <person name="Putra K.E."/>
            <person name="Nafisah S."/>
            <person name="Loh J."/>
            <person name="Nouioui I."/>
            <person name="Goodfellow M."/>
        </authorList>
    </citation>
    <scope>NUCLEOTIDE SEQUENCE</scope>
    <source>
        <strain evidence="3">CSCA 57</strain>
    </source>
</reference>
<dbReference type="InterPro" id="IPR004378">
    <property type="entry name" value="F420H2_quin_Rdtase"/>
</dbReference>
<accession>A0A941IMZ7</accession>
<evidence type="ECO:0000256" key="2">
    <source>
        <dbReference type="ARBA" id="ARBA00049106"/>
    </source>
</evidence>
<protein>
    <submittedName>
        <fullName evidence="3">Nitroreductase family deazaflavin-dependent oxidoreductase</fullName>
    </submittedName>
</protein>
<gene>
    <name evidence="3" type="ORF">KDL01_09065</name>
</gene>
<dbReference type="PANTHER" id="PTHR39428">
    <property type="entry name" value="F420H(2)-DEPENDENT QUINONE REDUCTASE RV1261C"/>
    <property type="match status" value="1"/>
</dbReference>
<evidence type="ECO:0000313" key="3">
    <source>
        <dbReference type="EMBL" id="MBR7833414.1"/>
    </source>
</evidence>